<dbReference type="GO" id="GO:0016020">
    <property type="term" value="C:membrane"/>
    <property type="evidence" value="ECO:0007669"/>
    <property type="project" value="TreeGrafter"/>
</dbReference>
<proteinExistence type="inferred from homology"/>
<dbReference type="PRINTS" id="PR00081">
    <property type="entry name" value="GDHRDH"/>
</dbReference>
<evidence type="ECO:0000256" key="2">
    <source>
        <dbReference type="ARBA" id="ARBA00023002"/>
    </source>
</evidence>
<reference evidence="3 4" key="1">
    <citation type="submission" date="2020-08" db="EMBL/GenBank/DDBJ databases">
        <title>Genomic Encyclopedia of Type Strains, Phase IV (KMG-IV): sequencing the most valuable type-strain genomes for metagenomic binning, comparative biology and taxonomic classification.</title>
        <authorList>
            <person name="Goeker M."/>
        </authorList>
    </citation>
    <scope>NUCLEOTIDE SEQUENCE [LARGE SCALE GENOMIC DNA]</scope>
    <source>
        <strain evidence="3 4">DSM 102850</strain>
    </source>
</reference>
<organism evidence="3 4">
    <name type="scientific">Parvularcula dongshanensis</name>
    <dbReference type="NCBI Taxonomy" id="1173995"/>
    <lineage>
        <taxon>Bacteria</taxon>
        <taxon>Pseudomonadati</taxon>
        <taxon>Pseudomonadota</taxon>
        <taxon>Alphaproteobacteria</taxon>
        <taxon>Parvularculales</taxon>
        <taxon>Parvularculaceae</taxon>
        <taxon>Parvularcula</taxon>
    </lineage>
</organism>
<dbReference type="GO" id="GO:0016491">
    <property type="term" value="F:oxidoreductase activity"/>
    <property type="evidence" value="ECO:0007669"/>
    <property type="project" value="UniProtKB-KW"/>
</dbReference>
<gene>
    <name evidence="3" type="ORF">GGQ59_001400</name>
</gene>
<comment type="caution">
    <text evidence="3">The sequence shown here is derived from an EMBL/GenBank/DDBJ whole genome shotgun (WGS) entry which is preliminary data.</text>
</comment>
<dbReference type="PANTHER" id="PTHR44196:SF1">
    <property type="entry name" value="DEHYDROGENASE_REDUCTASE SDR FAMILY MEMBER 7B"/>
    <property type="match status" value="1"/>
</dbReference>
<accession>A0A840I1I4</accession>
<protein>
    <submittedName>
        <fullName evidence="3">NAD(P)-dependent dehydrogenase (Short-subunit alcohol dehydrogenase family)</fullName>
    </submittedName>
</protein>
<dbReference type="RefSeq" id="WP_183817057.1">
    <property type="nucleotide sequence ID" value="NZ_JACHOB010000002.1"/>
</dbReference>
<dbReference type="Pfam" id="PF00106">
    <property type="entry name" value="adh_short"/>
    <property type="match status" value="1"/>
</dbReference>
<dbReference type="AlphaFoldDB" id="A0A840I1I4"/>
<dbReference type="PANTHER" id="PTHR44196">
    <property type="entry name" value="DEHYDROGENASE/REDUCTASE SDR FAMILY MEMBER 7B"/>
    <property type="match status" value="1"/>
</dbReference>
<dbReference type="CDD" id="cd05233">
    <property type="entry name" value="SDR_c"/>
    <property type="match status" value="1"/>
</dbReference>
<evidence type="ECO:0000313" key="4">
    <source>
        <dbReference type="Proteomes" id="UP000563524"/>
    </source>
</evidence>
<dbReference type="SUPFAM" id="SSF51735">
    <property type="entry name" value="NAD(P)-binding Rossmann-fold domains"/>
    <property type="match status" value="1"/>
</dbReference>
<keyword evidence="4" id="KW-1185">Reference proteome</keyword>
<dbReference type="InterPro" id="IPR036291">
    <property type="entry name" value="NAD(P)-bd_dom_sf"/>
</dbReference>
<dbReference type="InterPro" id="IPR002347">
    <property type="entry name" value="SDR_fam"/>
</dbReference>
<name>A0A840I1I4_9PROT</name>
<keyword evidence="2" id="KW-0560">Oxidoreductase</keyword>
<evidence type="ECO:0000313" key="3">
    <source>
        <dbReference type="EMBL" id="MBB4658886.1"/>
    </source>
</evidence>
<sequence>MNDSERRLILVTGASRGIGRAAALEMARRGHHVLCLARTVGALEALDDEVAKLGGQCSLIPADLTDEAAMERLPGALAERFGKLDALILNAGTLGELTPVTDVDGKLLSSAMTLNVTANWLLLGGLDPLLRASEAGRVVGVTSGRARKAVPFWGLYAASKAAFERLILTYAAERENGAVKANLVDPGPIATRMRQKAMPGEDQSTLPQPEDLAPLVADMAEPSWEESGTLVSFKAWREDRPTS</sequence>
<evidence type="ECO:0000256" key="1">
    <source>
        <dbReference type="ARBA" id="ARBA00006484"/>
    </source>
</evidence>
<dbReference type="Gene3D" id="3.40.50.720">
    <property type="entry name" value="NAD(P)-binding Rossmann-like Domain"/>
    <property type="match status" value="1"/>
</dbReference>
<comment type="similarity">
    <text evidence="1">Belongs to the short-chain dehydrogenases/reductases (SDR) family.</text>
</comment>
<dbReference type="Proteomes" id="UP000563524">
    <property type="component" value="Unassembled WGS sequence"/>
</dbReference>
<dbReference type="EMBL" id="JACHOB010000002">
    <property type="protein sequence ID" value="MBB4658886.1"/>
    <property type="molecule type" value="Genomic_DNA"/>
</dbReference>